<dbReference type="EMBL" id="DXET01000073">
    <property type="protein sequence ID" value="HIX80929.1"/>
    <property type="molecule type" value="Genomic_DNA"/>
</dbReference>
<evidence type="ECO:0000313" key="3">
    <source>
        <dbReference type="EMBL" id="HIX80929.1"/>
    </source>
</evidence>
<organism evidence="3 4">
    <name type="scientific">Candidatus Erysipelatoclostridium merdavium</name>
    <dbReference type="NCBI Taxonomy" id="2838566"/>
    <lineage>
        <taxon>Bacteria</taxon>
        <taxon>Bacillati</taxon>
        <taxon>Bacillota</taxon>
        <taxon>Erysipelotrichia</taxon>
        <taxon>Erysipelotrichales</taxon>
        <taxon>Erysipelotrichales incertae sedis</taxon>
    </lineage>
</organism>
<reference evidence="3" key="2">
    <citation type="submission" date="2021-04" db="EMBL/GenBank/DDBJ databases">
        <authorList>
            <person name="Gilroy R."/>
        </authorList>
    </citation>
    <scope>NUCLEOTIDE SEQUENCE</scope>
    <source>
        <strain evidence="3">ChiGjej1B1-14440</strain>
    </source>
</reference>
<keyword evidence="1" id="KW-0812">Transmembrane</keyword>
<dbReference type="AlphaFoldDB" id="A0A9D1XKD6"/>
<evidence type="ECO:0000256" key="1">
    <source>
        <dbReference type="SAM" id="Phobius"/>
    </source>
</evidence>
<feature type="transmembrane region" description="Helical" evidence="1">
    <location>
        <begin position="41"/>
        <end position="59"/>
    </location>
</feature>
<comment type="caution">
    <text evidence="3">The sequence shown here is derived from an EMBL/GenBank/DDBJ whole genome shotgun (WGS) entry which is preliminary data.</text>
</comment>
<feature type="non-terminal residue" evidence="3">
    <location>
        <position position="122"/>
    </location>
</feature>
<evidence type="ECO:0000259" key="2">
    <source>
        <dbReference type="Pfam" id="PF13240"/>
    </source>
</evidence>
<gene>
    <name evidence="3" type="ORF">H9980_03015</name>
</gene>
<reference evidence="3" key="1">
    <citation type="journal article" date="2021" name="PeerJ">
        <title>Extensive microbial diversity within the chicken gut microbiome revealed by metagenomics and culture.</title>
        <authorList>
            <person name="Gilroy R."/>
            <person name="Ravi A."/>
            <person name="Getino M."/>
            <person name="Pursley I."/>
            <person name="Horton D.L."/>
            <person name="Alikhan N.F."/>
            <person name="Baker D."/>
            <person name="Gharbi K."/>
            <person name="Hall N."/>
            <person name="Watson M."/>
            <person name="Adriaenssens E.M."/>
            <person name="Foster-Nyarko E."/>
            <person name="Jarju S."/>
            <person name="Secka A."/>
            <person name="Antonio M."/>
            <person name="Oren A."/>
            <person name="Chaudhuri R.R."/>
            <person name="La Ragione R."/>
            <person name="Hildebrand F."/>
            <person name="Pallen M.J."/>
        </authorList>
    </citation>
    <scope>NUCLEOTIDE SEQUENCE</scope>
    <source>
        <strain evidence="3">ChiGjej1B1-14440</strain>
    </source>
</reference>
<evidence type="ECO:0000313" key="4">
    <source>
        <dbReference type="Proteomes" id="UP000886724"/>
    </source>
</evidence>
<keyword evidence="1" id="KW-0472">Membrane</keyword>
<dbReference type="Proteomes" id="UP000886724">
    <property type="component" value="Unassembled WGS sequence"/>
</dbReference>
<accession>A0A9D1XKD6</accession>
<dbReference type="Pfam" id="PF13240">
    <property type="entry name" value="Zn_Ribbon_1"/>
    <property type="match status" value="1"/>
</dbReference>
<proteinExistence type="predicted"/>
<name>A0A9D1XKD6_9FIRM</name>
<keyword evidence="1" id="KW-1133">Transmembrane helix</keyword>
<sequence>MIKCKKCGTVLNDEDLFCPECGTPVEKSKADTKNYWLDKKIWAIFIVLALITVPMHMYLDDMEVKSSNETTTSDSGNGSAISAEAKDGLYSQATNINYLGISSIQNENIYSTINQQLVKLNS</sequence>
<dbReference type="InterPro" id="IPR026870">
    <property type="entry name" value="Zinc_ribbon_dom"/>
</dbReference>
<feature type="domain" description="Zinc-ribbon" evidence="2">
    <location>
        <begin position="3"/>
        <end position="25"/>
    </location>
</feature>
<protein>
    <submittedName>
        <fullName evidence="3">Zinc ribbon domain-containing protein</fullName>
    </submittedName>
</protein>